<keyword evidence="2" id="KW-1185">Reference proteome</keyword>
<comment type="caution">
    <text evidence="1">The sequence shown here is derived from an EMBL/GenBank/DDBJ whole genome shotgun (WGS) entry which is preliminary data.</text>
</comment>
<dbReference type="EMBL" id="VSRR010012181">
    <property type="protein sequence ID" value="MPC54194.1"/>
    <property type="molecule type" value="Genomic_DNA"/>
</dbReference>
<dbReference type="Proteomes" id="UP000324222">
    <property type="component" value="Unassembled WGS sequence"/>
</dbReference>
<gene>
    <name evidence="1" type="ORF">E2C01_048102</name>
</gene>
<evidence type="ECO:0000313" key="2">
    <source>
        <dbReference type="Proteomes" id="UP000324222"/>
    </source>
</evidence>
<dbReference type="AlphaFoldDB" id="A0A5B7GCB8"/>
<evidence type="ECO:0000313" key="1">
    <source>
        <dbReference type="EMBL" id="MPC54194.1"/>
    </source>
</evidence>
<proteinExistence type="predicted"/>
<name>A0A5B7GCB8_PORTR</name>
<reference evidence="1 2" key="1">
    <citation type="submission" date="2019-05" db="EMBL/GenBank/DDBJ databases">
        <title>Another draft genome of Portunus trituberculatus and its Hox gene families provides insights of decapod evolution.</title>
        <authorList>
            <person name="Jeong J.-H."/>
            <person name="Song I."/>
            <person name="Kim S."/>
            <person name="Choi T."/>
            <person name="Kim D."/>
            <person name="Ryu S."/>
            <person name="Kim W."/>
        </authorList>
    </citation>
    <scope>NUCLEOTIDE SEQUENCE [LARGE SCALE GENOMIC DNA]</scope>
    <source>
        <tissue evidence="1">Muscle</tissue>
    </source>
</reference>
<protein>
    <submittedName>
        <fullName evidence="1">Uncharacterized protein</fullName>
    </submittedName>
</protein>
<organism evidence="1 2">
    <name type="scientific">Portunus trituberculatus</name>
    <name type="common">Swimming crab</name>
    <name type="synonym">Neptunus trituberculatus</name>
    <dbReference type="NCBI Taxonomy" id="210409"/>
    <lineage>
        <taxon>Eukaryota</taxon>
        <taxon>Metazoa</taxon>
        <taxon>Ecdysozoa</taxon>
        <taxon>Arthropoda</taxon>
        <taxon>Crustacea</taxon>
        <taxon>Multicrustacea</taxon>
        <taxon>Malacostraca</taxon>
        <taxon>Eumalacostraca</taxon>
        <taxon>Eucarida</taxon>
        <taxon>Decapoda</taxon>
        <taxon>Pleocyemata</taxon>
        <taxon>Brachyura</taxon>
        <taxon>Eubrachyura</taxon>
        <taxon>Portunoidea</taxon>
        <taxon>Portunidae</taxon>
        <taxon>Portuninae</taxon>
        <taxon>Portunus</taxon>
    </lineage>
</organism>
<sequence length="66" mass="7531">MQDSNTFHFLLLPSSSEGFKAHETHDHCLEELERKKEALLDEDPNVNLDGLLPVCDIQEELQKVPS</sequence>
<accession>A0A5B7GCB8</accession>